<dbReference type="RefSeq" id="WP_139229272.1">
    <property type="nucleotide sequence ID" value="NZ_FOVR01000006.1"/>
</dbReference>
<sequence length="123" mass="13674">MATVSAGINNQVFGERYSISRVVRDQYGNADKSGTVEPFECVGVPLDKEFSQKLDGERIGVNFKGDVALTVPFIRFRKADLPSGFTFKELDRIEQLDHERAAYVVEYAPQSSNDLINVKVSVA</sequence>
<protein>
    <submittedName>
        <fullName evidence="1">Uncharacterized protein</fullName>
    </submittedName>
</protein>
<keyword evidence="2" id="KW-1185">Reference proteome</keyword>
<reference evidence="1 2" key="1">
    <citation type="submission" date="2016-10" db="EMBL/GenBank/DDBJ databases">
        <authorList>
            <person name="de Groot N.N."/>
        </authorList>
    </citation>
    <scope>NUCLEOTIDE SEQUENCE [LARGE SCALE GENOMIC DNA]</scope>
    <source>
        <strain evidence="1 2">CGMCC 1.9157</strain>
    </source>
</reference>
<gene>
    <name evidence="1" type="ORF">SAMN04488056_106128</name>
</gene>
<organism evidence="1 2">
    <name type="scientific">Cohaesibacter marisflavi</name>
    <dbReference type="NCBI Taxonomy" id="655353"/>
    <lineage>
        <taxon>Bacteria</taxon>
        <taxon>Pseudomonadati</taxon>
        <taxon>Pseudomonadota</taxon>
        <taxon>Alphaproteobacteria</taxon>
        <taxon>Hyphomicrobiales</taxon>
        <taxon>Cohaesibacteraceae</taxon>
    </lineage>
</organism>
<dbReference type="EMBL" id="FOVR01000006">
    <property type="protein sequence ID" value="SFO45354.1"/>
    <property type="molecule type" value="Genomic_DNA"/>
</dbReference>
<dbReference type="STRING" id="655353.SAMN04488056_106128"/>
<dbReference type="Proteomes" id="UP000199236">
    <property type="component" value="Unassembled WGS sequence"/>
</dbReference>
<name>A0A1I5HAN9_9HYPH</name>
<proteinExistence type="predicted"/>
<dbReference type="AlphaFoldDB" id="A0A1I5HAN9"/>
<dbReference type="OrthoDB" id="9881175at2"/>
<evidence type="ECO:0000313" key="1">
    <source>
        <dbReference type="EMBL" id="SFO45354.1"/>
    </source>
</evidence>
<accession>A0A1I5HAN9</accession>
<evidence type="ECO:0000313" key="2">
    <source>
        <dbReference type="Proteomes" id="UP000199236"/>
    </source>
</evidence>